<keyword evidence="2" id="KW-1185">Reference proteome</keyword>
<accession>A0A5C8Z8P0</accession>
<dbReference type="OrthoDB" id="8582784at2"/>
<protein>
    <submittedName>
        <fullName evidence="1">Uncharacterized protein</fullName>
    </submittedName>
</protein>
<evidence type="ECO:0000313" key="2">
    <source>
        <dbReference type="Proteomes" id="UP000321764"/>
    </source>
</evidence>
<evidence type="ECO:0000313" key="1">
    <source>
        <dbReference type="EMBL" id="TXR53638.1"/>
    </source>
</evidence>
<sequence>MNKSNSDTESIMVHLGVGEQAITNAPRVQLNNGSMCIPQHYFSYQHTLQSVEQVVSGIDYSARYPIFVDQDAGGVYLQVGIVGQDNYKTHIKNKLVYGRKWRVEGNLPTSEIIQTAFLAIKTAREHEVRELLRLERQGGTATPFNNHHDLPLMAKNPDLLIDEPTTLAINSDDRLPQFKLLLTDLLQGLYFDHGQFSLLTVEQRRANQYLVDIQLSSACADEWSFGDAGTVTLMLKQPTLNGFLYALMDELIEQSNTHVEEHFTYMGFARFSRSNSVQAIADFSIALRKNHQSTAQQTVQPFFEQNNYDTDQTRVPTVRQGVLGDKLKANLAGFQPLEGILPEALKSLAKLEIADQSSRGCSS</sequence>
<organism evidence="1 2">
    <name type="scientific">Reinekea thalattae</name>
    <dbReference type="NCBI Taxonomy" id="2593301"/>
    <lineage>
        <taxon>Bacteria</taxon>
        <taxon>Pseudomonadati</taxon>
        <taxon>Pseudomonadota</taxon>
        <taxon>Gammaproteobacteria</taxon>
        <taxon>Oceanospirillales</taxon>
        <taxon>Saccharospirillaceae</taxon>
        <taxon>Reinekea</taxon>
    </lineage>
</organism>
<proteinExistence type="predicted"/>
<dbReference type="Proteomes" id="UP000321764">
    <property type="component" value="Unassembled WGS sequence"/>
</dbReference>
<reference evidence="1 2" key="1">
    <citation type="submission" date="2019-07" db="EMBL/GenBank/DDBJ databases">
        <title>Reinekea sp. strain SSH23 genome sequencing and assembly.</title>
        <authorList>
            <person name="Kim I."/>
        </authorList>
    </citation>
    <scope>NUCLEOTIDE SEQUENCE [LARGE SCALE GENOMIC DNA]</scope>
    <source>
        <strain evidence="1 2">SSH23</strain>
    </source>
</reference>
<dbReference type="EMBL" id="VKAD01000001">
    <property type="protein sequence ID" value="TXR53638.1"/>
    <property type="molecule type" value="Genomic_DNA"/>
</dbReference>
<dbReference type="AlphaFoldDB" id="A0A5C8Z8P0"/>
<dbReference type="RefSeq" id="WP_147713038.1">
    <property type="nucleotide sequence ID" value="NZ_VKAD01000001.1"/>
</dbReference>
<name>A0A5C8Z8P0_9GAMM</name>
<comment type="caution">
    <text evidence="1">The sequence shown here is derived from an EMBL/GenBank/DDBJ whole genome shotgun (WGS) entry which is preliminary data.</text>
</comment>
<gene>
    <name evidence="1" type="ORF">FME95_03505</name>
</gene>